<evidence type="ECO:0000256" key="2">
    <source>
        <dbReference type="ARBA" id="ARBA00022692"/>
    </source>
</evidence>
<dbReference type="Pfam" id="PF23598">
    <property type="entry name" value="LRR_14"/>
    <property type="match status" value="1"/>
</dbReference>
<proteinExistence type="predicted"/>
<keyword evidence="4" id="KW-0677">Repeat</keyword>
<dbReference type="EMBL" id="RCHU01000681">
    <property type="protein sequence ID" value="TKR98323.1"/>
    <property type="molecule type" value="Genomic_DNA"/>
</dbReference>
<dbReference type="PANTHER" id="PTHR48060">
    <property type="entry name" value="DNA DAMAGE-REPAIR/TOLERATION PROTEIN DRT100"/>
    <property type="match status" value="1"/>
</dbReference>
<dbReference type="SMART" id="SM00369">
    <property type="entry name" value="LRR_TYP"/>
    <property type="match status" value="5"/>
</dbReference>
<dbReference type="SMART" id="SM00365">
    <property type="entry name" value="LRR_SD22"/>
    <property type="match status" value="4"/>
</dbReference>
<dbReference type="InterPro" id="IPR013210">
    <property type="entry name" value="LRR_N_plant-typ"/>
</dbReference>
<evidence type="ECO:0000256" key="5">
    <source>
        <dbReference type="ARBA" id="ARBA00022989"/>
    </source>
</evidence>
<evidence type="ECO:0000313" key="10">
    <source>
        <dbReference type="EMBL" id="TKR98323.1"/>
    </source>
</evidence>
<accession>A0A4U5PNN4</accession>
<dbReference type="Pfam" id="PF08263">
    <property type="entry name" value="LRRNT_2"/>
    <property type="match status" value="1"/>
</dbReference>
<organism evidence="10">
    <name type="scientific">Populus alba</name>
    <name type="common">White poplar</name>
    <dbReference type="NCBI Taxonomy" id="43335"/>
    <lineage>
        <taxon>Eukaryota</taxon>
        <taxon>Viridiplantae</taxon>
        <taxon>Streptophyta</taxon>
        <taxon>Embryophyta</taxon>
        <taxon>Tracheophyta</taxon>
        <taxon>Spermatophyta</taxon>
        <taxon>Magnoliopsida</taxon>
        <taxon>eudicotyledons</taxon>
        <taxon>Gunneridae</taxon>
        <taxon>Pentapetalae</taxon>
        <taxon>rosids</taxon>
        <taxon>fabids</taxon>
        <taxon>Malpighiales</taxon>
        <taxon>Salicaceae</taxon>
        <taxon>Saliceae</taxon>
        <taxon>Populus</taxon>
    </lineage>
</organism>
<keyword evidence="5" id="KW-1133">Transmembrane helix</keyword>
<evidence type="ECO:0000256" key="3">
    <source>
        <dbReference type="ARBA" id="ARBA00022729"/>
    </source>
</evidence>
<evidence type="ECO:0000256" key="6">
    <source>
        <dbReference type="ARBA" id="ARBA00023136"/>
    </source>
</evidence>
<feature type="signal peptide" evidence="7">
    <location>
        <begin position="1"/>
        <end position="22"/>
    </location>
</feature>
<feature type="chain" id="PRO_5020530035" evidence="7">
    <location>
        <begin position="23"/>
        <end position="362"/>
    </location>
</feature>
<dbReference type="PANTHER" id="PTHR48060:SF17">
    <property type="entry name" value="LRR RECEPTOR-LIKE SERINE_THREONINE-PROTEIN KINASE IRK-RELATED"/>
    <property type="match status" value="1"/>
</dbReference>
<protein>
    <submittedName>
        <fullName evidence="10">Uncharacterized protein</fullName>
    </submittedName>
</protein>
<dbReference type="SUPFAM" id="SSF52058">
    <property type="entry name" value="L domain-like"/>
    <property type="match status" value="1"/>
</dbReference>
<reference evidence="10" key="1">
    <citation type="submission" date="2018-10" db="EMBL/GenBank/DDBJ databases">
        <title>Population genomic analysis revealed the cold adaptation of white poplar.</title>
        <authorList>
            <person name="Liu Y.-J."/>
        </authorList>
    </citation>
    <scope>NUCLEOTIDE SEQUENCE [LARGE SCALE GENOMIC DNA]</scope>
    <source>
        <strain evidence="10">PAL-ZL1</strain>
    </source>
</reference>
<dbReference type="InterPro" id="IPR032675">
    <property type="entry name" value="LRR_dom_sf"/>
</dbReference>
<feature type="domain" description="Disease resistance R13L4/SHOC-2-like LRR" evidence="9">
    <location>
        <begin position="120"/>
        <end position="344"/>
    </location>
</feature>
<comment type="caution">
    <text evidence="10">The sequence shown here is derived from an EMBL/GenBank/DDBJ whole genome shotgun (WGS) entry which is preliminary data.</text>
</comment>
<keyword evidence="1" id="KW-0433">Leucine-rich repeat</keyword>
<dbReference type="STRING" id="43335.A0A4U5PNN4"/>
<evidence type="ECO:0000259" key="9">
    <source>
        <dbReference type="Pfam" id="PF23598"/>
    </source>
</evidence>
<keyword evidence="3 7" id="KW-0732">Signal</keyword>
<dbReference type="InterPro" id="IPR055414">
    <property type="entry name" value="LRR_R13L4/SHOC2-like"/>
</dbReference>
<gene>
    <name evidence="10" type="ORF">D5086_0000204580</name>
</gene>
<dbReference type="Gene3D" id="3.80.10.10">
    <property type="entry name" value="Ribonuclease Inhibitor"/>
    <property type="match status" value="3"/>
</dbReference>
<keyword evidence="2" id="KW-0812">Transmembrane</keyword>
<sequence length="362" mass="39996">MELNRLCLAVIMIINLVVLIQGWRCHGCLEEERVALLQIKDAFGYPNGGFLLSWGRDANCCEWKQVHCNSSTLRVVEIDLSFSRGWELGDGLLNASLFLPFPELNALYLYGNRIAGCVENEGFERLSVLGNLEILQLGQNKFNSSIFSSLGGLSSLKYLSLHDNEIEGTISMEGGEDEVLKLSNLEYLDLGGNRFDNSILSSFKGLSSLKNLDLAKNHLKGTFNMKELEALSNLRKLYLSGNEIDEFVFSEGIRGFRNLSRVCLLNITANGRRISLPLLQSLAKLPNLKTLDLGNNNFEGTILAQALPSLKNLQKLDLSSSTLDNSFLQTIGRITTLKSLKLNGCRLSGNIPIAEGKSDGPF</sequence>
<dbReference type="InterPro" id="IPR053211">
    <property type="entry name" value="DNA_repair-toleration"/>
</dbReference>
<feature type="domain" description="Leucine-rich repeat-containing N-terminal plant-type" evidence="8">
    <location>
        <begin position="30"/>
        <end position="69"/>
    </location>
</feature>
<evidence type="ECO:0000256" key="7">
    <source>
        <dbReference type="SAM" id="SignalP"/>
    </source>
</evidence>
<evidence type="ECO:0000259" key="8">
    <source>
        <dbReference type="Pfam" id="PF08263"/>
    </source>
</evidence>
<dbReference type="AlphaFoldDB" id="A0A4U5PNN4"/>
<name>A0A4U5PNN4_POPAL</name>
<evidence type="ECO:0000256" key="4">
    <source>
        <dbReference type="ARBA" id="ARBA00022737"/>
    </source>
</evidence>
<dbReference type="InterPro" id="IPR003591">
    <property type="entry name" value="Leu-rich_rpt_typical-subtyp"/>
</dbReference>
<keyword evidence="6" id="KW-0472">Membrane</keyword>
<evidence type="ECO:0000256" key="1">
    <source>
        <dbReference type="ARBA" id="ARBA00022614"/>
    </source>
</evidence>